<organism evidence="1 2">
    <name type="scientific">Salarchaeum japonicum</name>
    <dbReference type="NCBI Taxonomy" id="555573"/>
    <lineage>
        <taxon>Archaea</taxon>
        <taxon>Methanobacteriati</taxon>
        <taxon>Methanobacteriota</taxon>
        <taxon>Stenosarchaea group</taxon>
        <taxon>Halobacteria</taxon>
        <taxon>Halobacteriales</taxon>
        <taxon>Halobacteriaceae</taxon>
    </lineage>
</organism>
<name>A0AAV3T0S7_9EURY</name>
<dbReference type="SUPFAM" id="SSF46785">
    <property type="entry name" value="Winged helix' DNA-binding domain"/>
    <property type="match status" value="1"/>
</dbReference>
<evidence type="ECO:0000313" key="1">
    <source>
        <dbReference type="EMBL" id="GAA0653721.1"/>
    </source>
</evidence>
<accession>A0AAV3T0S7</accession>
<protein>
    <recommendedName>
        <fullName evidence="3">MarR family transcriptional regulator</fullName>
    </recommendedName>
</protein>
<proteinExistence type="predicted"/>
<sequence length="85" mass="9274">MREPSEAVLRVLSQAGIAVSPGGIAANLRELSDRDIDDAAVADALDALEAENYVRPIDDTHYRITDHGRDYVKTEFGDEAPGYID</sequence>
<dbReference type="AlphaFoldDB" id="A0AAV3T0S7"/>
<gene>
    <name evidence="1" type="ORF">GCM10009019_16440</name>
</gene>
<dbReference type="GeneID" id="68573679"/>
<dbReference type="InterPro" id="IPR036388">
    <property type="entry name" value="WH-like_DNA-bd_sf"/>
</dbReference>
<reference evidence="1 2" key="1">
    <citation type="journal article" date="2019" name="Int. J. Syst. Evol. Microbiol.">
        <title>The Global Catalogue of Microorganisms (GCM) 10K type strain sequencing project: providing services to taxonomists for standard genome sequencing and annotation.</title>
        <authorList>
            <consortium name="The Broad Institute Genomics Platform"/>
            <consortium name="The Broad Institute Genome Sequencing Center for Infectious Disease"/>
            <person name="Wu L."/>
            <person name="Ma J."/>
        </authorList>
    </citation>
    <scope>NUCLEOTIDE SEQUENCE [LARGE SCALE GENOMIC DNA]</scope>
    <source>
        <strain evidence="1 2">JCM 16327</strain>
    </source>
</reference>
<evidence type="ECO:0008006" key="3">
    <source>
        <dbReference type="Google" id="ProtNLM"/>
    </source>
</evidence>
<dbReference type="RefSeq" id="WP_227260656.1">
    <property type="nucleotide sequence ID" value="NZ_BAAADU010000002.1"/>
</dbReference>
<evidence type="ECO:0000313" key="2">
    <source>
        <dbReference type="Proteomes" id="UP001500194"/>
    </source>
</evidence>
<dbReference type="InterPro" id="IPR036390">
    <property type="entry name" value="WH_DNA-bd_sf"/>
</dbReference>
<keyword evidence="2" id="KW-1185">Reference proteome</keyword>
<dbReference type="Proteomes" id="UP001500194">
    <property type="component" value="Unassembled WGS sequence"/>
</dbReference>
<comment type="caution">
    <text evidence="1">The sequence shown here is derived from an EMBL/GenBank/DDBJ whole genome shotgun (WGS) entry which is preliminary data.</text>
</comment>
<dbReference type="Gene3D" id="1.10.10.10">
    <property type="entry name" value="Winged helix-like DNA-binding domain superfamily/Winged helix DNA-binding domain"/>
    <property type="match status" value="1"/>
</dbReference>
<dbReference type="EMBL" id="BAAADU010000002">
    <property type="protein sequence ID" value="GAA0653721.1"/>
    <property type="molecule type" value="Genomic_DNA"/>
</dbReference>